<feature type="coiled-coil region" evidence="1">
    <location>
        <begin position="44"/>
        <end position="71"/>
    </location>
</feature>
<proteinExistence type="predicted"/>
<evidence type="ECO:0000313" key="3">
    <source>
        <dbReference type="EMBL" id="MDR6967090.1"/>
    </source>
</evidence>
<dbReference type="EMBL" id="JAVDVI010000004">
    <property type="protein sequence ID" value="MDR6967090.1"/>
    <property type="molecule type" value="Genomic_DNA"/>
</dbReference>
<dbReference type="Proteomes" id="UP001255185">
    <property type="component" value="Unassembled WGS sequence"/>
</dbReference>
<accession>A0ABU1TM97</accession>
<keyword evidence="2" id="KW-0812">Transmembrane</keyword>
<gene>
    <name evidence="3" type="ORF">J2X31_001097</name>
</gene>
<sequence length="113" mass="12381">MEEHQINAGLSSNQLYNYAADLFVNQDKNSYDVRMALIQQGASEADANHIIEKVEEEIDNARRSAANKDMLYGGLWVAGGLILTVAEIGFIFWGAILFGGIQFAKGAMNAIKN</sequence>
<reference evidence="3 4" key="1">
    <citation type="submission" date="2023-07" db="EMBL/GenBank/DDBJ databases">
        <title>Sorghum-associated microbial communities from plants grown in Nebraska, USA.</title>
        <authorList>
            <person name="Schachtman D."/>
        </authorList>
    </citation>
    <scope>NUCLEOTIDE SEQUENCE [LARGE SCALE GENOMIC DNA]</scope>
    <source>
        <strain evidence="3 4">3773</strain>
    </source>
</reference>
<organism evidence="3 4">
    <name type="scientific">Flavobacterium arsenatis</name>
    <dbReference type="NCBI Taxonomy" id="1484332"/>
    <lineage>
        <taxon>Bacteria</taxon>
        <taxon>Pseudomonadati</taxon>
        <taxon>Bacteroidota</taxon>
        <taxon>Flavobacteriia</taxon>
        <taxon>Flavobacteriales</taxon>
        <taxon>Flavobacteriaceae</taxon>
        <taxon>Flavobacterium</taxon>
    </lineage>
</organism>
<keyword evidence="1" id="KW-0175">Coiled coil</keyword>
<keyword evidence="2" id="KW-1133">Transmembrane helix</keyword>
<evidence type="ECO:0000256" key="1">
    <source>
        <dbReference type="SAM" id="Coils"/>
    </source>
</evidence>
<feature type="transmembrane region" description="Helical" evidence="2">
    <location>
        <begin position="75"/>
        <end position="98"/>
    </location>
</feature>
<keyword evidence="2" id="KW-0472">Membrane</keyword>
<name>A0ABU1TM97_9FLAO</name>
<protein>
    <submittedName>
        <fullName evidence="3">Uncharacterized protein</fullName>
    </submittedName>
</protein>
<dbReference type="RefSeq" id="WP_310025063.1">
    <property type="nucleotide sequence ID" value="NZ_JAVDVI010000004.1"/>
</dbReference>
<comment type="caution">
    <text evidence="3">The sequence shown here is derived from an EMBL/GenBank/DDBJ whole genome shotgun (WGS) entry which is preliminary data.</text>
</comment>
<keyword evidence="4" id="KW-1185">Reference proteome</keyword>
<evidence type="ECO:0000313" key="4">
    <source>
        <dbReference type="Proteomes" id="UP001255185"/>
    </source>
</evidence>
<evidence type="ECO:0000256" key="2">
    <source>
        <dbReference type="SAM" id="Phobius"/>
    </source>
</evidence>